<sequence length="79" mass="9692">MIKKSNTRQYDQKHQLIYELEILVRLYFSNIYIYIAHVCLFICLSFFYNFNRTYFILKYVSNDTLASSNLKFYQHLNNT</sequence>
<evidence type="ECO:0000313" key="3">
    <source>
        <dbReference type="EMBL" id="CAF1107572.1"/>
    </source>
</evidence>
<dbReference type="Proteomes" id="UP000663854">
    <property type="component" value="Unassembled WGS sequence"/>
</dbReference>
<proteinExistence type="predicted"/>
<feature type="transmembrane region" description="Helical" evidence="1">
    <location>
        <begin position="31"/>
        <end position="50"/>
    </location>
</feature>
<name>A0A814H6P7_9BILA</name>
<evidence type="ECO:0000313" key="4">
    <source>
        <dbReference type="Proteomes" id="UP000663854"/>
    </source>
</evidence>
<dbReference type="AlphaFoldDB" id="A0A814H6P7"/>
<dbReference type="EMBL" id="CAJNOH010000338">
    <property type="protein sequence ID" value="CAF1005136.1"/>
    <property type="molecule type" value="Genomic_DNA"/>
</dbReference>
<evidence type="ECO:0008006" key="6">
    <source>
        <dbReference type="Google" id="ProtNLM"/>
    </source>
</evidence>
<keyword evidence="1" id="KW-1133">Transmembrane helix</keyword>
<evidence type="ECO:0000313" key="2">
    <source>
        <dbReference type="EMBL" id="CAF1005136.1"/>
    </source>
</evidence>
<organism evidence="2 4">
    <name type="scientific">Rotaria sordida</name>
    <dbReference type="NCBI Taxonomy" id="392033"/>
    <lineage>
        <taxon>Eukaryota</taxon>
        <taxon>Metazoa</taxon>
        <taxon>Spiralia</taxon>
        <taxon>Gnathifera</taxon>
        <taxon>Rotifera</taxon>
        <taxon>Eurotatoria</taxon>
        <taxon>Bdelloidea</taxon>
        <taxon>Philodinida</taxon>
        <taxon>Philodinidae</taxon>
        <taxon>Rotaria</taxon>
    </lineage>
</organism>
<keyword evidence="5" id="KW-1185">Reference proteome</keyword>
<keyword evidence="1" id="KW-0472">Membrane</keyword>
<evidence type="ECO:0000256" key="1">
    <source>
        <dbReference type="SAM" id="Phobius"/>
    </source>
</evidence>
<keyword evidence="1" id="KW-0812">Transmembrane</keyword>
<accession>A0A814H6P7</accession>
<reference evidence="2" key="1">
    <citation type="submission" date="2021-02" db="EMBL/GenBank/DDBJ databases">
        <authorList>
            <person name="Nowell W R."/>
        </authorList>
    </citation>
    <scope>NUCLEOTIDE SEQUENCE</scope>
</reference>
<comment type="caution">
    <text evidence="2">The sequence shown here is derived from an EMBL/GenBank/DDBJ whole genome shotgun (WGS) entry which is preliminary data.</text>
</comment>
<protein>
    <recommendedName>
        <fullName evidence="6">Transmembrane protein</fullName>
    </recommendedName>
</protein>
<gene>
    <name evidence="3" type="ORF">JXQ802_LOCUS19521</name>
    <name evidence="2" type="ORF">PYM288_LOCUS14816</name>
</gene>
<dbReference type="Proteomes" id="UP000663870">
    <property type="component" value="Unassembled WGS sequence"/>
</dbReference>
<dbReference type="EMBL" id="CAJNOL010000538">
    <property type="protein sequence ID" value="CAF1107572.1"/>
    <property type="molecule type" value="Genomic_DNA"/>
</dbReference>
<evidence type="ECO:0000313" key="5">
    <source>
        <dbReference type="Proteomes" id="UP000663870"/>
    </source>
</evidence>